<evidence type="ECO:0000313" key="8">
    <source>
        <dbReference type="Proteomes" id="UP000294739"/>
    </source>
</evidence>
<dbReference type="AlphaFoldDB" id="A0A4R5DTM8"/>
<dbReference type="Gene3D" id="1.10.10.10">
    <property type="entry name" value="Winged helix-like DNA-binding domain superfamily/Winged helix DNA-binding domain"/>
    <property type="match status" value="1"/>
</dbReference>
<evidence type="ECO:0000256" key="2">
    <source>
        <dbReference type="ARBA" id="ARBA00022898"/>
    </source>
</evidence>
<comment type="similarity">
    <text evidence="1">In the C-terminal section; belongs to the class-I pyridoxal-phosphate-dependent aminotransferase family.</text>
</comment>
<dbReference type="PROSITE" id="PS50949">
    <property type="entry name" value="HTH_GNTR"/>
    <property type="match status" value="1"/>
</dbReference>
<dbReference type="PANTHER" id="PTHR46577">
    <property type="entry name" value="HTH-TYPE TRANSCRIPTIONAL REGULATORY PROTEIN GABR"/>
    <property type="match status" value="1"/>
</dbReference>
<sequence>MAADPAIAGRTSRDIADSVESAIERGELAPAQPLPSVRGLAARLGVSPSTVSAAYRDLRLRGIVTSEAGRATRVGVRRAPQARHYGSVPVGVRDLSDGNPAPDLLPDVGVALAAMRVPRFRYGAPTVLPELAAVADEQFGDLPAALRSSAGPVVVVGGAMDGVERVLGSRARPNDRVAVEDPGYPGVLELVRAMGMVPVGVAVDEAGPVPASLAAALESKVAAFVVTPRAQNPTGAAVDAVRARELRRVLDRHPDVLLVEDDHASIAAGAPYVSLSPGRNAWAVVRTTSKILGPDLRVGFLLADARTSRRVAERQLVGAGWVSHVLQRLVVELWNDDGVRAAVRSAAQTYRQRREALLAALAERGIAGHGRSGLNVCIPVAHEVAVVQRLQERGWAVRAGEPHRIHSEPFIRITASTLTADEAGRLAADLGAVLAPSRLTQLA</sequence>
<keyword evidence="8" id="KW-1185">Reference proteome</keyword>
<dbReference type="SMART" id="SM00345">
    <property type="entry name" value="HTH_GNTR"/>
    <property type="match status" value="1"/>
</dbReference>
<organism evidence="7 8">
    <name type="scientific">Jiangella asiatica</name>
    <dbReference type="NCBI Taxonomy" id="2530372"/>
    <lineage>
        <taxon>Bacteria</taxon>
        <taxon>Bacillati</taxon>
        <taxon>Actinomycetota</taxon>
        <taxon>Actinomycetes</taxon>
        <taxon>Jiangellales</taxon>
        <taxon>Jiangellaceae</taxon>
        <taxon>Jiangella</taxon>
    </lineage>
</organism>
<feature type="domain" description="HTH gntR-type" evidence="6">
    <location>
        <begin position="9"/>
        <end position="77"/>
    </location>
</feature>
<dbReference type="RefSeq" id="WP_131889809.1">
    <property type="nucleotide sequence ID" value="NZ_SMKZ01000001.1"/>
</dbReference>
<keyword evidence="7" id="KW-0032">Aminotransferase</keyword>
<keyword evidence="5" id="KW-0804">Transcription</keyword>
<evidence type="ECO:0000313" key="7">
    <source>
        <dbReference type="EMBL" id="TDE15774.1"/>
    </source>
</evidence>
<evidence type="ECO:0000256" key="3">
    <source>
        <dbReference type="ARBA" id="ARBA00023015"/>
    </source>
</evidence>
<comment type="caution">
    <text evidence="7">The sequence shown here is derived from an EMBL/GenBank/DDBJ whole genome shotgun (WGS) entry which is preliminary data.</text>
</comment>
<dbReference type="SUPFAM" id="SSF46785">
    <property type="entry name" value="Winged helix' DNA-binding domain"/>
    <property type="match status" value="1"/>
</dbReference>
<dbReference type="InterPro" id="IPR036390">
    <property type="entry name" value="WH_DNA-bd_sf"/>
</dbReference>
<accession>A0A4R5DTM8</accession>
<dbReference type="Proteomes" id="UP000294739">
    <property type="component" value="Unassembled WGS sequence"/>
</dbReference>
<dbReference type="InParanoid" id="A0A4R5DTM8"/>
<dbReference type="InterPro" id="IPR004839">
    <property type="entry name" value="Aminotransferase_I/II_large"/>
</dbReference>
<reference evidence="7 8" key="1">
    <citation type="submission" date="2019-03" db="EMBL/GenBank/DDBJ databases">
        <title>Draft genome sequences of novel Actinobacteria.</title>
        <authorList>
            <person name="Sahin N."/>
            <person name="Ay H."/>
            <person name="Saygin H."/>
        </authorList>
    </citation>
    <scope>NUCLEOTIDE SEQUENCE [LARGE SCALE GENOMIC DNA]</scope>
    <source>
        <strain evidence="7 8">5K138</strain>
    </source>
</reference>
<dbReference type="Pfam" id="PF00155">
    <property type="entry name" value="Aminotran_1_2"/>
    <property type="match status" value="1"/>
</dbReference>
<keyword evidence="2" id="KW-0663">Pyridoxal phosphate</keyword>
<dbReference type="Pfam" id="PF00392">
    <property type="entry name" value="GntR"/>
    <property type="match status" value="1"/>
</dbReference>
<dbReference type="CDD" id="cd07377">
    <property type="entry name" value="WHTH_GntR"/>
    <property type="match status" value="1"/>
</dbReference>
<dbReference type="InterPro" id="IPR015424">
    <property type="entry name" value="PyrdxlP-dep_Trfase"/>
</dbReference>
<dbReference type="GO" id="GO:0030170">
    <property type="term" value="F:pyridoxal phosphate binding"/>
    <property type="evidence" value="ECO:0007669"/>
    <property type="project" value="InterPro"/>
</dbReference>
<dbReference type="GO" id="GO:0008483">
    <property type="term" value="F:transaminase activity"/>
    <property type="evidence" value="ECO:0007669"/>
    <property type="project" value="UniProtKB-KW"/>
</dbReference>
<name>A0A4R5DTM8_9ACTN</name>
<keyword evidence="7" id="KW-0808">Transferase</keyword>
<dbReference type="GO" id="GO:0003700">
    <property type="term" value="F:DNA-binding transcription factor activity"/>
    <property type="evidence" value="ECO:0007669"/>
    <property type="project" value="InterPro"/>
</dbReference>
<gene>
    <name evidence="7" type="ORF">E1269_00225</name>
</gene>
<evidence type="ECO:0000256" key="5">
    <source>
        <dbReference type="ARBA" id="ARBA00023163"/>
    </source>
</evidence>
<dbReference type="CDD" id="cd00609">
    <property type="entry name" value="AAT_like"/>
    <property type="match status" value="1"/>
</dbReference>
<proteinExistence type="inferred from homology"/>
<dbReference type="InterPro" id="IPR000524">
    <property type="entry name" value="Tscrpt_reg_HTH_GntR"/>
</dbReference>
<dbReference type="PANTHER" id="PTHR46577:SF1">
    <property type="entry name" value="HTH-TYPE TRANSCRIPTIONAL REGULATORY PROTEIN GABR"/>
    <property type="match status" value="1"/>
</dbReference>
<evidence type="ECO:0000259" key="6">
    <source>
        <dbReference type="PROSITE" id="PS50949"/>
    </source>
</evidence>
<keyword evidence="4" id="KW-0238">DNA-binding</keyword>
<evidence type="ECO:0000256" key="4">
    <source>
        <dbReference type="ARBA" id="ARBA00023125"/>
    </source>
</evidence>
<dbReference type="OrthoDB" id="4336542at2"/>
<dbReference type="InterPro" id="IPR051446">
    <property type="entry name" value="HTH_trans_reg/aminotransferase"/>
</dbReference>
<keyword evidence="3" id="KW-0805">Transcription regulation</keyword>
<dbReference type="SUPFAM" id="SSF53383">
    <property type="entry name" value="PLP-dependent transferases"/>
    <property type="match status" value="1"/>
</dbReference>
<dbReference type="GO" id="GO:0003677">
    <property type="term" value="F:DNA binding"/>
    <property type="evidence" value="ECO:0007669"/>
    <property type="project" value="UniProtKB-KW"/>
</dbReference>
<dbReference type="Gene3D" id="3.40.640.10">
    <property type="entry name" value="Type I PLP-dependent aspartate aminotransferase-like (Major domain)"/>
    <property type="match status" value="1"/>
</dbReference>
<dbReference type="InterPro" id="IPR015421">
    <property type="entry name" value="PyrdxlP-dep_Trfase_major"/>
</dbReference>
<evidence type="ECO:0000256" key="1">
    <source>
        <dbReference type="ARBA" id="ARBA00005384"/>
    </source>
</evidence>
<protein>
    <submittedName>
        <fullName evidence="7">Aminotransferase class I/II-fold pyridoxal phosphate-dependent enzyme</fullName>
    </submittedName>
</protein>
<dbReference type="InterPro" id="IPR036388">
    <property type="entry name" value="WH-like_DNA-bd_sf"/>
</dbReference>
<dbReference type="EMBL" id="SMKZ01000001">
    <property type="protein sequence ID" value="TDE15774.1"/>
    <property type="molecule type" value="Genomic_DNA"/>
</dbReference>